<dbReference type="Proteomes" id="UP000824073">
    <property type="component" value="Unassembled WGS sequence"/>
</dbReference>
<feature type="non-terminal residue" evidence="3">
    <location>
        <position position="1"/>
    </location>
</feature>
<dbReference type="GO" id="GO:0005524">
    <property type="term" value="F:ATP binding"/>
    <property type="evidence" value="ECO:0007669"/>
    <property type="project" value="InterPro"/>
</dbReference>
<dbReference type="AlphaFoldDB" id="A0A9D1IU24"/>
<keyword evidence="1" id="KW-0639">Primosome</keyword>
<dbReference type="GO" id="GO:0005829">
    <property type="term" value="C:cytosol"/>
    <property type="evidence" value="ECO:0007669"/>
    <property type="project" value="TreeGrafter"/>
</dbReference>
<dbReference type="SMART" id="SM00382">
    <property type="entry name" value="AAA"/>
    <property type="match status" value="1"/>
</dbReference>
<evidence type="ECO:0000313" key="4">
    <source>
        <dbReference type="Proteomes" id="UP000824073"/>
    </source>
</evidence>
<dbReference type="EMBL" id="DVMR01000050">
    <property type="protein sequence ID" value="HIU43895.1"/>
    <property type="molecule type" value="Genomic_DNA"/>
</dbReference>
<organism evidence="3 4">
    <name type="scientific">Candidatus Ventrousia excrementavium</name>
    <dbReference type="NCBI Taxonomy" id="2840961"/>
    <lineage>
        <taxon>Bacteria</taxon>
        <taxon>Bacillati</taxon>
        <taxon>Bacillota</taxon>
        <taxon>Clostridia</taxon>
        <taxon>Eubacteriales</taxon>
        <taxon>Clostridiaceae</taxon>
        <taxon>Clostridiaceae incertae sedis</taxon>
        <taxon>Candidatus Ventrousia</taxon>
    </lineage>
</organism>
<dbReference type="Pfam" id="PF03796">
    <property type="entry name" value="DnaB_C"/>
    <property type="match status" value="1"/>
</dbReference>
<gene>
    <name evidence="3" type="ORF">IAB67_06325</name>
</gene>
<dbReference type="GO" id="GO:0003678">
    <property type="term" value="F:DNA helicase activity"/>
    <property type="evidence" value="ECO:0007669"/>
    <property type="project" value="InterPro"/>
</dbReference>
<dbReference type="Gene3D" id="3.40.50.300">
    <property type="entry name" value="P-loop containing nucleotide triphosphate hydrolases"/>
    <property type="match status" value="1"/>
</dbReference>
<evidence type="ECO:0000313" key="3">
    <source>
        <dbReference type="EMBL" id="HIU43895.1"/>
    </source>
</evidence>
<protein>
    <submittedName>
        <fullName evidence="3">DnaB-like helicase C-terminal domain-containing protein</fullName>
    </submittedName>
</protein>
<name>A0A9D1IU24_9CLOT</name>
<keyword evidence="3" id="KW-0067">ATP-binding</keyword>
<keyword evidence="3" id="KW-0378">Hydrolase</keyword>
<dbReference type="GO" id="GO:0006269">
    <property type="term" value="P:DNA replication, synthesis of primer"/>
    <property type="evidence" value="ECO:0007669"/>
    <property type="project" value="UniProtKB-KW"/>
</dbReference>
<sequence length="308" mass="33845">RAQLLRAQTLGLRIVESAGMDDVRAVLAELQAAAQDRDARDECGMSELLRGMVAGLHEKPDVITTGFAELDRRLMVSPGDFIVIGGRPSSGKTAFTLQMAAHMAKTRRVVYFSLETSPDKLAQRLASNVSGVELERIKRRDLDTDDAAWRRIAQACEQLRDRSLTVVRAAGYDAARVAGKAQKLGAEVVFVDYLGLLRGPGRDRYEQVTGISVALHTFAQRTGTAVFALSQLNRGSATGKPELHELRESGQIEQDADAVLLLDYVGARENPPTTQHAVSVAKSKEGRVGRLDFRFYGETQRFYSEAKR</sequence>
<accession>A0A9D1IU24</accession>
<keyword evidence="3" id="KW-0547">Nucleotide-binding</keyword>
<reference evidence="3" key="2">
    <citation type="journal article" date="2021" name="PeerJ">
        <title>Extensive microbial diversity within the chicken gut microbiome revealed by metagenomics and culture.</title>
        <authorList>
            <person name="Gilroy R."/>
            <person name="Ravi A."/>
            <person name="Getino M."/>
            <person name="Pursley I."/>
            <person name="Horton D.L."/>
            <person name="Alikhan N.F."/>
            <person name="Baker D."/>
            <person name="Gharbi K."/>
            <person name="Hall N."/>
            <person name="Watson M."/>
            <person name="Adriaenssens E.M."/>
            <person name="Foster-Nyarko E."/>
            <person name="Jarju S."/>
            <person name="Secka A."/>
            <person name="Antonio M."/>
            <person name="Oren A."/>
            <person name="Chaudhuri R.R."/>
            <person name="La Ragione R."/>
            <person name="Hildebrand F."/>
            <person name="Pallen M.J."/>
        </authorList>
    </citation>
    <scope>NUCLEOTIDE SEQUENCE</scope>
    <source>
        <strain evidence="3">CHK191-8634</strain>
    </source>
</reference>
<dbReference type="PANTHER" id="PTHR30153">
    <property type="entry name" value="REPLICATIVE DNA HELICASE DNAB"/>
    <property type="match status" value="1"/>
</dbReference>
<dbReference type="GO" id="GO:1990077">
    <property type="term" value="C:primosome complex"/>
    <property type="evidence" value="ECO:0007669"/>
    <property type="project" value="UniProtKB-KW"/>
</dbReference>
<comment type="caution">
    <text evidence="3">The sequence shown here is derived from an EMBL/GenBank/DDBJ whole genome shotgun (WGS) entry which is preliminary data.</text>
</comment>
<dbReference type="PROSITE" id="PS51199">
    <property type="entry name" value="SF4_HELICASE"/>
    <property type="match status" value="1"/>
</dbReference>
<proteinExistence type="predicted"/>
<dbReference type="InterPro" id="IPR003593">
    <property type="entry name" value="AAA+_ATPase"/>
</dbReference>
<dbReference type="InterPro" id="IPR007694">
    <property type="entry name" value="DNA_helicase_DnaB-like_C"/>
</dbReference>
<dbReference type="InterPro" id="IPR027417">
    <property type="entry name" value="P-loop_NTPase"/>
</dbReference>
<evidence type="ECO:0000259" key="2">
    <source>
        <dbReference type="PROSITE" id="PS51199"/>
    </source>
</evidence>
<reference evidence="3" key="1">
    <citation type="submission" date="2020-10" db="EMBL/GenBank/DDBJ databases">
        <authorList>
            <person name="Gilroy R."/>
        </authorList>
    </citation>
    <scope>NUCLEOTIDE SEQUENCE</scope>
    <source>
        <strain evidence="3">CHK191-8634</strain>
    </source>
</reference>
<evidence type="ECO:0000256" key="1">
    <source>
        <dbReference type="ARBA" id="ARBA00022515"/>
    </source>
</evidence>
<feature type="domain" description="SF4 helicase" evidence="2">
    <location>
        <begin position="56"/>
        <end position="308"/>
    </location>
</feature>
<dbReference type="SUPFAM" id="SSF52540">
    <property type="entry name" value="P-loop containing nucleoside triphosphate hydrolases"/>
    <property type="match status" value="1"/>
</dbReference>
<dbReference type="PANTHER" id="PTHR30153:SF2">
    <property type="entry name" value="REPLICATIVE DNA HELICASE"/>
    <property type="match status" value="1"/>
</dbReference>
<keyword evidence="3" id="KW-0347">Helicase</keyword>